<proteinExistence type="predicted"/>
<protein>
    <submittedName>
        <fullName evidence="1">Uncharacterized protein</fullName>
    </submittedName>
</protein>
<name>Q84A09_ECOLX</name>
<keyword evidence="1" id="KW-0614">Plasmid</keyword>
<evidence type="ECO:0000313" key="1">
    <source>
        <dbReference type="EMBL" id="AAO49567.1"/>
    </source>
</evidence>
<geneLocation type="plasmid" evidence="1">
    <name>p1658/97</name>
</geneLocation>
<dbReference type="EMBL" id="AF550679">
    <property type="protein sequence ID" value="AAO49567.1"/>
    <property type="molecule type" value="Genomic_DNA"/>
</dbReference>
<reference evidence="1" key="1">
    <citation type="journal article" date="2007" name="Antimicrob. Agents Chemother.">
        <title>Mosaic structure of p1658/97, a 125-kilobase plasmid harboring an active amplicon with the extended-spectrum beta-lactamase gene blaSHV-5.</title>
        <authorList>
            <person name="Zienkiewicz M."/>
            <person name="Kern-Zdanowicz I."/>
            <person name="Golebiewski M."/>
            <person name="Zylinska J."/>
            <person name="Mieczkowski P."/>
            <person name="Gniadkowski M."/>
            <person name="Bardowski J."/>
            <person name="Ceglowski P."/>
        </authorList>
    </citation>
    <scope>NUCLEOTIDE SEQUENCE</scope>
    <source>
        <plasmid evidence="1">p1658/97</plasmid>
    </source>
</reference>
<accession>Q84A09</accession>
<organism evidence="1">
    <name type="scientific">Escherichia coli</name>
    <dbReference type="NCBI Taxonomy" id="562"/>
    <lineage>
        <taxon>Bacteria</taxon>
        <taxon>Pseudomonadati</taxon>
        <taxon>Pseudomonadota</taxon>
        <taxon>Gammaproteobacteria</taxon>
        <taxon>Enterobacterales</taxon>
        <taxon>Enterobacteriaceae</taxon>
        <taxon>Escherichia</taxon>
    </lineage>
</organism>
<dbReference type="AlphaFoldDB" id="Q84A09"/>
<sequence length="124" mass="13583">MPASPACIGVTYADGRYMRMLCLCRCPAYGYVTPMLVSHFSRSDPKKGSYGSSSPPTQRHLLSAQHVVSHSAAHDTICCVISLTCDAPRRGGKQRYDYFLSVVHFRKVVIFRKVGSDGNGSPVI</sequence>
<gene>
    <name evidence="1" type="primary">orf13</name>
</gene>